<evidence type="ECO:0000313" key="2">
    <source>
        <dbReference type="EMBL" id="EAY18511.1"/>
    </source>
</evidence>
<reference evidence="2" key="1">
    <citation type="submission" date="2006-10" db="EMBL/GenBank/DDBJ databases">
        <authorList>
            <person name="Amadeo P."/>
            <person name="Zhao Q."/>
            <person name="Wortman J."/>
            <person name="Fraser-Liggett C."/>
            <person name="Carlton J."/>
        </authorList>
    </citation>
    <scope>NUCLEOTIDE SEQUENCE</scope>
    <source>
        <strain evidence="2">G3</strain>
    </source>
</reference>
<dbReference type="SUPFAM" id="SSF50978">
    <property type="entry name" value="WD40 repeat-like"/>
    <property type="match status" value="1"/>
</dbReference>
<dbReference type="InterPro" id="IPR001680">
    <property type="entry name" value="WD40_rpt"/>
</dbReference>
<gene>
    <name evidence="2" type="ORF">TVAG_083650</name>
</gene>
<dbReference type="InterPro" id="IPR015943">
    <property type="entry name" value="WD40/YVTN_repeat-like_dom_sf"/>
</dbReference>
<dbReference type="SMART" id="SM00320">
    <property type="entry name" value="WD40"/>
    <property type="match status" value="2"/>
</dbReference>
<dbReference type="KEGG" id="tva:5464020"/>
<dbReference type="Proteomes" id="UP000001542">
    <property type="component" value="Unassembled WGS sequence"/>
</dbReference>
<reference evidence="2" key="2">
    <citation type="journal article" date="2007" name="Science">
        <title>Draft genome sequence of the sexually transmitted pathogen Trichomonas vaginalis.</title>
        <authorList>
            <person name="Carlton J.M."/>
            <person name="Hirt R.P."/>
            <person name="Silva J.C."/>
            <person name="Delcher A.L."/>
            <person name="Schatz M."/>
            <person name="Zhao Q."/>
            <person name="Wortman J.R."/>
            <person name="Bidwell S.L."/>
            <person name="Alsmark U.C.M."/>
            <person name="Besteiro S."/>
            <person name="Sicheritz-Ponten T."/>
            <person name="Noel C.J."/>
            <person name="Dacks J.B."/>
            <person name="Foster P.G."/>
            <person name="Simillion C."/>
            <person name="Van de Peer Y."/>
            <person name="Miranda-Saavedra D."/>
            <person name="Barton G.J."/>
            <person name="Westrop G.D."/>
            <person name="Mueller S."/>
            <person name="Dessi D."/>
            <person name="Fiori P.L."/>
            <person name="Ren Q."/>
            <person name="Paulsen I."/>
            <person name="Zhang H."/>
            <person name="Bastida-Corcuera F.D."/>
            <person name="Simoes-Barbosa A."/>
            <person name="Brown M.T."/>
            <person name="Hayes R.D."/>
            <person name="Mukherjee M."/>
            <person name="Okumura C.Y."/>
            <person name="Schneider R."/>
            <person name="Smith A.J."/>
            <person name="Vanacova S."/>
            <person name="Villalvazo M."/>
            <person name="Haas B.J."/>
            <person name="Pertea M."/>
            <person name="Feldblyum T.V."/>
            <person name="Utterback T.R."/>
            <person name="Shu C.L."/>
            <person name="Osoegawa K."/>
            <person name="de Jong P.J."/>
            <person name="Hrdy I."/>
            <person name="Horvathova L."/>
            <person name="Zubacova Z."/>
            <person name="Dolezal P."/>
            <person name="Malik S.B."/>
            <person name="Logsdon J.M. Jr."/>
            <person name="Henze K."/>
            <person name="Gupta A."/>
            <person name="Wang C.C."/>
            <person name="Dunne R.L."/>
            <person name="Upcroft J.A."/>
            <person name="Upcroft P."/>
            <person name="White O."/>
            <person name="Salzberg S.L."/>
            <person name="Tang P."/>
            <person name="Chiu C.-H."/>
            <person name="Lee Y.-S."/>
            <person name="Embley T.M."/>
            <person name="Coombs G.H."/>
            <person name="Mottram J.C."/>
            <person name="Tachezy J."/>
            <person name="Fraser-Liggett C.M."/>
            <person name="Johnson P.J."/>
        </authorList>
    </citation>
    <scope>NUCLEOTIDE SEQUENCE [LARGE SCALE GENOMIC DNA]</scope>
    <source>
        <strain evidence="2">G3</strain>
    </source>
</reference>
<dbReference type="VEuPathDB" id="TrichDB:TVAGG3_0983670"/>
<dbReference type="InterPro" id="IPR036322">
    <property type="entry name" value="WD40_repeat_dom_sf"/>
</dbReference>
<dbReference type="OrthoDB" id="10262578at2759"/>
<evidence type="ECO:0000256" key="1">
    <source>
        <dbReference type="PROSITE-ProRule" id="PRU00221"/>
    </source>
</evidence>
<protein>
    <submittedName>
        <fullName evidence="2">Uncharacterized protein</fullName>
    </submittedName>
</protein>
<name>A2DM91_TRIV3</name>
<feature type="repeat" description="WD" evidence="1">
    <location>
        <begin position="403"/>
        <end position="438"/>
    </location>
</feature>
<organism evidence="2 3">
    <name type="scientific">Trichomonas vaginalis (strain ATCC PRA-98 / G3)</name>
    <dbReference type="NCBI Taxonomy" id="412133"/>
    <lineage>
        <taxon>Eukaryota</taxon>
        <taxon>Metamonada</taxon>
        <taxon>Parabasalia</taxon>
        <taxon>Trichomonadida</taxon>
        <taxon>Trichomonadidae</taxon>
        <taxon>Trichomonas</taxon>
    </lineage>
</organism>
<dbReference type="RefSeq" id="XP_001579497.1">
    <property type="nucleotide sequence ID" value="XM_001579447.1"/>
</dbReference>
<dbReference type="VEuPathDB" id="TrichDB:TVAG_083650"/>
<evidence type="ECO:0000313" key="3">
    <source>
        <dbReference type="Proteomes" id="UP000001542"/>
    </source>
</evidence>
<keyword evidence="3" id="KW-1185">Reference proteome</keyword>
<dbReference type="EMBL" id="DS113218">
    <property type="protein sequence ID" value="EAY18511.1"/>
    <property type="molecule type" value="Genomic_DNA"/>
</dbReference>
<dbReference type="InParanoid" id="A2DM91"/>
<dbReference type="PROSITE" id="PS50082">
    <property type="entry name" value="WD_REPEATS_2"/>
    <property type="match status" value="1"/>
</dbReference>
<accession>A2DM91</accession>
<dbReference type="AlphaFoldDB" id="A2DM91"/>
<sequence length="438" mass="48822">MKNVIDDITEYDGIYRSDGRGYVSFRRYFLKKFEGQLNSKFRENTYLPLRILLLETTRSKAKHSLNDLWLLLHSRRLKAPTILSMSVSDTEIIPWRQMCSALTAPGPVSFIKCAPFSRERFAFSTIDGSIHFASTAQRQLRIISSVSIPDVAFIKFDWVSETMVAGIGVTQSLFFLCNDSRIYELPMPSPPSEIARYTTPPIIIVGDRAGVLYSLDLSELNPSHTLDASASFKQPTNSTISNVDPIYSKFHKLKKPITALCVSPDGGAIICGTSDGDIDVVLVEPKESRFFKSARNELKSTGVTHVSMSGLLNIKPCSVDAVAIVHIPDGDLIFVNMRSELSGLLISEDNFKHVIMKKMVRVPSMRAKCPAAITYVDGKWLWVAGTDMGDLIMQEQGEEIAILTLHESTIAAVEWCKQQKRFIAADVSGLISLWEKTE</sequence>
<dbReference type="Gene3D" id="2.130.10.10">
    <property type="entry name" value="YVTN repeat-like/Quinoprotein amine dehydrogenase"/>
    <property type="match status" value="1"/>
</dbReference>
<dbReference type="PROSITE" id="PS50294">
    <property type="entry name" value="WD_REPEATS_REGION"/>
    <property type="match status" value="1"/>
</dbReference>
<proteinExistence type="predicted"/>
<keyword evidence="1" id="KW-0853">WD repeat</keyword>